<dbReference type="Pfam" id="PF10754">
    <property type="entry name" value="DUF2569"/>
    <property type="match status" value="1"/>
</dbReference>
<feature type="transmembrane region" description="Helical" evidence="1">
    <location>
        <begin position="150"/>
        <end position="168"/>
    </location>
</feature>
<keyword evidence="1" id="KW-0472">Membrane</keyword>
<reference evidence="2" key="1">
    <citation type="submission" date="2021-04" db="EMBL/GenBank/DDBJ databases">
        <title>Difference and commonality of drug resistance evolution in various bacteria. and drug sensitivity profiles.</title>
        <authorList>
            <person name="Maeda T."/>
            <person name="Shibai A."/>
            <person name="Kawada K."/>
            <person name="Kotani H."/>
            <person name="Tarusawa Y."/>
            <person name="Tanabe K."/>
            <person name="Furusawa C."/>
        </authorList>
    </citation>
    <scope>NUCLEOTIDE SEQUENCE</scope>
    <source>
        <strain evidence="2">JCM 8580</strain>
    </source>
</reference>
<dbReference type="EMBL" id="AP024590">
    <property type="protein sequence ID" value="BCU57234.1"/>
    <property type="molecule type" value="Genomic_DNA"/>
</dbReference>
<dbReference type="RefSeq" id="WP_242495125.1">
    <property type="nucleotide sequence ID" value="NZ_AP024590.1"/>
</dbReference>
<dbReference type="AlphaFoldDB" id="A0AA86JEE5"/>
<feature type="transmembrane region" description="Helical" evidence="1">
    <location>
        <begin position="115"/>
        <end position="138"/>
    </location>
</feature>
<name>A0AA86JEE5_9ENTR</name>
<evidence type="ECO:0000313" key="3">
    <source>
        <dbReference type="Proteomes" id="UP000682928"/>
    </source>
</evidence>
<proteinExistence type="predicted"/>
<organism evidence="2 3">
    <name type="scientific">Enterobacter kobei</name>
    <dbReference type="NCBI Taxonomy" id="208224"/>
    <lineage>
        <taxon>Bacteria</taxon>
        <taxon>Pseudomonadati</taxon>
        <taxon>Pseudomonadota</taxon>
        <taxon>Gammaproteobacteria</taxon>
        <taxon>Enterobacterales</taxon>
        <taxon>Enterobacteriaceae</taxon>
        <taxon>Enterobacter</taxon>
        <taxon>Enterobacter cloacae complex</taxon>
    </lineage>
</organism>
<feature type="transmembrane region" description="Helical" evidence="1">
    <location>
        <begin position="43"/>
        <end position="63"/>
    </location>
</feature>
<keyword evidence="1" id="KW-0812">Transmembrane</keyword>
<accession>A0AA86JEE5</accession>
<keyword evidence="1" id="KW-1133">Transmembrane helix</keyword>
<dbReference type="InterPro" id="IPR019690">
    <property type="entry name" value="DUF2569"/>
</dbReference>
<dbReference type="Proteomes" id="UP000682928">
    <property type="component" value="Chromosome"/>
</dbReference>
<protein>
    <submittedName>
        <fullName evidence="2">Membrane protein</fullName>
    </submittedName>
</protein>
<feature type="transmembrane region" description="Helical" evidence="1">
    <location>
        <begin position="83"/>
        <end position="106"/>
    </location>
</feature>
<evidence type="ECO:0000313" key="2">
    <source>
        <dbReference type="EMBL" id="BCU57234.1"/>
    </source>
</evidence>
<gene>
    <name evidence="2" type="ORF">ENKO_38280</name>
</gene>
<evidence type="ECO:0000256" key="1">
    <source>
        <dbReference type="SAM" id="Phobius"/>
    </source>
</evidence>
<sequence>MTSNTETDEPRKMICIQCDNEALKDSDYCAECENKAFQKIGGWLYLPALGILLTIIVNLIGASNTLGILLEHYSSLYSAAKGILFFEVFAHIGMVGLAIYVGSLFFRKKRALPRYYIILLLCSLGYLIIDLMLGYHLLDIALNKENVSPVLRNLVSAVIWGSYFRVSVRVKRTFVH</sequence>